<dbReference type="STRING" id="3760.A0A251Q782"/>
<dbReference type="InterPro" id="IPR036047">
    <property type="entry name" value="F-box-like_dom_sf"/>
</dbReference>
<dbReference type="InterPro" id="IPR005174">
    <property type="entry name" value="KIB1-4_b-propeller"/>
</dbReference>
<evidence type="ECO:0000259" key="1">
    <source>
        <dbReference type="SMART" id="SM00256"/>
    </source>
</evidence>
<feature type="domain" description="F-box" evidence="1">
    <location>
        <begin position="26"/>
        <end position="65"/>
    </location>
</feature>
<dbReference type="PANTHER" id="PTHR44259">
    <property type="entry name" value="OS07G0183000 PROTEIN-RELATED"/>
    <property type="match status" value="1"/>
</dbReference>
<dbReference type="Pfam" id="PF12937">
    <property type="entry name" value="F-box-like"/>
    <property type="match status" value="1"/>
</dbReference>
<name>A0A251Q782_PRUPE</name>
<dbReference type="SMART" id="SM00256">
    <property type="entry name" value="FBOX"/>
    <property type="match status" value="1"/>
</dbReference>
<dbReference type="InterPro" id="IPR050942">
    <property type="entry name" value="F-box_BR-signaling"/>
</dbReference>
<dbReference type="SUPFAM" id="SSF81383">
    <property type="entry name" value="F-box domain"/>
    <property type="match status" value="1"/>
</dbReference>
<dbReference type="Gene3D" id="1.20.1280.50">
    <property type="match status" value="1"/>
</dbReference>
<proteinExistence type="predicted"/>
<organism evidence="2 3">
    <name type="scientific">Prunus persica</name>
    <name type="common">Peach</name>
    <name type="synonym">Amygdalus persica</name>
    <dbReference type="NCBI Taxonomy" id="3760"/>
    <lineage>
        <taxon>Eukaryota</taxon>
        <taxon>Viridiplantae</taxon>
        <taxon>Streptophyta</taxon>
        <taxon>Embryophyta</taxon>
        <taxon>Tracheophyta</taxon>
        <taxon>Spermatophyta</taxon>
        <taxon>Magnoliopsida</taxon>
        <taxon>eudicotyledons</taxon>
        <taxon>Gunneridae</taxon>
        <taxon>Pentapetalae</taxon>
        <taxon>rosids</taxon>
        <taxon>fabids</taxon>
        <taxon>Rosales</taxon>
        <taxon>Rosaceae</taxon>
        <taxon>Amygdaloideae</taxon>
        <taxon>Amygdaleae</taxon>
        <taxon>Prunus</taxon>
    </lineage>
</organism>
<dbReference type="PANTHER" id="PTHR44259:SF114">
    <property type="entry name" value="OS06G0707300 PROTEIN"/>
    <property type="match status" value="1"/>
</dbReference>
<reference evidence="2 3" key="1">
    <citation type="journal article" date="2013" name="Nat. Genet.">
        <title>The high-quality draft genome of peach (Prunus persica) identifies unique patterns of genetic diversity, domestication and genome evolution.</title>
        <authorList>
            <consortium name="International Peach Genome Initiative"/>
            <person name="Verde I."/>
            <person name="Abbott A.G."/>
            <person name="Scalabrin S."/>
            <person name="Jung S."/>
            <person name="Shu S."/>
            <person name="Marroni F."/>
            <person name="Zhebentyayeva T."/>
            <person name="Dettori M.T."/>
            <person name="Grimwood J."/>
            <person name="Cattonaro F."/>
            <person name="Zuccolo A."/>
            <person name="Rossini L."/>
            <person name="Jenkins J."/>
            <person name="Vendramin E."/>
            <person name="Meisel L.A."/>
            <person name="Decroocq V."/>
            <person name="Sosinski B."/>
            <person name="Prochnik S."/>
            <person name="Mitros T."/>
            <person name="Policriti A."/>
            <person name="Cipriani G."/>
            <person name="Dondini L."/>
            <person name="Ficklin S."/>
            <person name="Goodstein D.M."/>
            <person name="Xuan P."/>
            <person name="Del Fabbro C."/>
            <person name="Aramini V."/>
            <person name="Copetti D."/>
            <person name="Gonzalez S."/>
            <person name="Horner D.S."/>
            <person name="Falchi R."/>
            <person name="Lucas S."/>
            <person name="Mica E."/>
            <person name="Maldonado J."/>
            <person name="Lazzari B."/>
            <person name="Bielenberg D."/>
            <person name="Pirona R."/>
            <person name="Miculan M."/>
            <person name="Barakat A."/>
            <person name="Testolin R."/>
            <person name="Stella A."/>
            <person name="Tartarini S."/>
            <person name="Tonutti P."/>
            <person name="Arus P."/>
            <person name="Orellana A."/>
            <person name="Wells C."/>
            <person name="Main D."/>
            <person name="Vizzotto G."/>
            <person name="Silva H."/>
            <person name="Salamini F."/>
            <person name="Schmutz J."/>
            <person name="Morgante M."/>
            <person name="Rokhsar D.S."/>
        </authorList>
    </citation>
    <scope>NUCLEOTIDE SEQUENCE [LARGE SCALE GENOMIC DNA]</scope>
    <source>
        <strain evidence="3">cv. Nemared</strain>
    </source>
</reference>
<dbReference type="EMBL" id="CM007653">
    <property type="protein sequence ID" value="ONI19676.1"/>
    <property type="molecule type" value="Genomic_DNA"/>
</dbReference>
<protein>
    <recommendedName>
        <fullName evidence="1">F-box domain-containing protein</fullName>
    </recommendedName>
</protein>
<dbReference type="Gramene" id="ONI19676">
    <property type="protein sequence ID" value="ONI19676"/>
    <property type="gene ID" value="PRUPE_3G291200"/>
</dbReference>
<dbReference type="InterPro" id="IPR001810">
    <property type="entry name" value="F-box_dom"/>
</dbReference>
<gene>
    <name evidence="2" type="ORF">PRUPE_3G291200</name>
</gene>
<dbReference type="Proteomes" id="UP000006882">
    <property type="component" value="Chromosome G3"/>
</dbReference>
<evidence type="ECO:0000313" key="3">
    <source>
        <dbReference type="Proteomes" id="UP000006882"/>
    </source>
</evidence>
<accession>A0A251Q782</accession>
<keyword evidence="3" id="KW-1185">Reference proteome</keyword>
<evidence type="ECO:0000313" key="2">
    <source>
        <dbReference type="EMBL" id="ONI19676.1"/>
    </source>
</evidence>
<dbReference type="Pfam" id="PF03478">
    <property type="entry name" value="Beta-prop_KIB1-4"/>
    <property type="match status" value="1"/>
</dbReference>
<sequence>MAMMRIRRAIQAVISTTTTSRWSDELPEEIMQLILQRLCLPDYLRCGAVCRSWRAALTVKRCPPRPEGFLYPWSFCLHALRDYHLKYPYTTLNFFLNPISGVRVMLPSQSTIPYMYGTRPFFFKKVVASSLPLLTTSSWSKSDDHHHHRHQIINSSCLVAGLCGEGLYLAFCRPTDKSWTLIEPVLEGTRFTPLDIEIIDGKLYPANQDAAQFLIVYDLQMLHADGHANAGPPGNKYSGPPQKLVMLHPRPVRSLSSNNTGGVVYVTEKESPRLAKDPTTKELFLILHNTSFAYEKDPIIPQSLLGHNYVIPPQTKGFRVFKLEYNNNGPKWVEVEDIGGDRILFLSKASNKLISATSLSLTYGDYKKRVEGNCICFAFDNPCLASPWMGRDFGVFSLTNKNIQRFIVPNDHPRTSLFNTQTVWFTPYIE</sequence>
<dbReference type="CDD" id="cd09917">
    <property type="entry name" value="F-box_SF"/>
    <property type="match status" value="1"/>
</dbReference>
<dbReference type="AlphaFoldDB" id="A0A251Q782"/>